<dbReference type="PANTHER" id="PTHR46124:SF4">
    <property type="entry name" value="HYDROLASE TATD"/>
    <property type="match status" value="1"/>
</dbReference>
<dbReference type="GO" id="GO:0016787">
    <property type="term" value="F:hydrolase activity"/>
    <property type="evidence" value="ECO:0007669"/>
    <property type="project" value="UniProtKB-KW"/>
</dbReference>
<comment type="caution">
    <text evidence="2">The sequence shown here is derived from an EMBL/GenBank/DDBJ whole genome shotgun (WGS) entry which is preliminary data.</text>
</comment>
<gene>
    <name evidence="2" type="ORF">QQ008_16145</name>
</gene>
<keyword evidence="3" id="KW-1185">Reference proteome</keyword>
<dbReference type="NCBIfam" id="TIGR00010">
    <property type="entry name" value="YchF/TatD family DNA exonuclease"/>
    <property type="match status" value="1"/>
</dbReference>
<dbReference type="EMBL" id="JAUJEA010000005">
    <property type="protein sequence ID" value="MDN5202921.1"/>
    <property type="molecule type" value="Genomic_DNA"/>
</dbReference>
<dbReference type="SUPFAM" id="SSF51556">
    <property type="entry name" value="Metallo-dependent hydrolases"/>
    <property type="match status" value="1"/>
</dbReference>
<keyword evidence="2" id="KW-0378">Hydrolase</keyword>
<dbReference type="Gene3D" id="3.20.20.140">
    <property type="entry name" value="Metal-dependent hydrolases"/>
    <property type="match status" value="1"/>
</dbReference>
<dbReference type="InterPro" id="IPR015991">
    <property type="entry name" value="TatD/YcfH-like"/>
</dbReference>
<keyword evidence="1" id="KW-0479">Metal-binding</keyword>
<sequence length="262" mass="29883">MKYVDTHAHIYLKDFKKDLDDIIDKSVAAGVDEIYMPNIDHTSIDDMLEVEARYPKRCFAMMGLHPCSVKRNFEKELYLVEEWLAKRDFLAVGEIGIDLYWDKTFQGAQEEAFKIQIAFAKKHQLPIVIHCRESFDVTISLVEDLYEKGLTGVFHCFGGSVEDAKRVIALGFYIGIGGVATFKNGGLDKVLPEINLDHVILETDSPYLAPVPHRGKRNEPSYVPLVARRIAELKNIDVDEVAEKTTLNAEKLFVKHWKLKEN</sequence>
<dbReference type="Proteomes" id="UP001172082">
    <property type="component" value="Unassembled WGS sequence"/>
</dbReference>
<dbReference type="Pfam" id="PF01026">
    <property type="entry name" value="TatD_DNase"/>
    <property type="match status" value="1"/>
</dbReference>
<proteinExistence type="predicted"/>
<dbReference type="InterPro" id="IPR032466">
    <property type="entry name" value="Metal_Hydrolase"/>
</dbReference>
<protein>
    <submittedName>
        <fullName evidence="2">TatD family hydrolase</fullName>
    </submittedName>
</protein>
<reference evidence="2" key="1">
    <citation type="submission" date="2023-06" db="EMBL/GenBank/DDBJ databases">
        <title>Genomic of Parafulvivirga corallium.</title>
        <authorList>
            <person name="Wang G."/>
        </authorList>
    </citation>
    <scope>NUCLEOTIDE SEQUENCE</scope>
    <source>
        <strain evidence="2">BMA10</strain>
    </source>
</reference>
<evidence type="ECO:0000313" key="3">
    <source>
        <dbReference type="Proteomes" id="UP001172082"/>
    </source>
</evidence>
<dbReference type="InterPro" id="IPR001130">
    <property type="entry name" value="TatD-like"/>
</dbReference>
<name>A0ABT8KQA1_9BACT</name>
<dbReference type="PIRSF" id="PIRSF005902">
    <property type="entry name" value="DNase_TatD"/>
    <property type="match status" value="1"/>
</dbReference>
<accession>A0ABT8KQA1</accession>
<organism evidence="2 3">
    <name type="scientific">Splendidivirga corallicola</name>
    <dbReference type="NCBI Taxonomy" id="3051826"/>
    <lineage>
        <taxon>Bacteria</taxon>
        <taxon>Pseudomonadati</taxon>
        <taxon>Bacteroidota</taxon>
        <taxon>Cytophagia</taxon>
        <taxon>Cytophagales</taxon>
        <taxon>Splendidivirgaceae</taxon>
        <taxon>Splendidivirga</taxon>
    </lineage>
</organism>
<dbReference type="CDD" id="cd01310">
    <property type="entry name" value="TatD_DNAse"/>
    <property type="match status" value="1"/>
</dbReference>
<dbReference type="RefSeq" id="WP_346752940.1">
    <property type="nucleotide sequence ID" value="NZ_JAUJEA010000005.1"/>
</dbReference>
<dbReference type="PANTHER" id="PTHR46124">
    <property type="entry name" value="D-AMINOACYL-TRNA DEACYLASE"/>
    <property type="match status" value="1"/>
</dbReference>
<evidence type="ECO:0000256" key="1">
    <source>
        <dbReference type="ARBA" id="ARBA00022723"/>
    </source>
</evidence>
<evidence type="ECO:0000313" key="2">
    <source>
        <dbReference type="EMBL" id="MDN5202921.1"/>
    </source>
</evidence>